<keyword evidence="14" id="KW-1185">Reference proteome</keyword>
<evidence type="ECO:0000256" key="10">
    <source>
        <dbReference type="SAM" id="MobiDB-lite"/>
    </source>
</evidence>
<dbReference type="InterPro" id="IPR038709">
    <property type="entry name" value="RpoN_core-bd_sf"/>
</dbReference>
<evidence type="ECO:0000256" key="1">
    <source>
        <dbReference type="ARBA" id="ARBA00008798"/>
    </source>
</evidence>
<dbReference type="Gene3D" id="1.10.10.1330">
    <property type="entry name" value="RNA polymerase sigma-54 factor, core-binding domain"/>
    <property type="match status" value="1"/>
</dbReference>
<keyword evidence="8 9" id="KW-0804">Transcription</keyword>
<dbReference type="Gene3D" id="1.10.10.60">
    <property type="entry name" value="Homeodomain-like"/>
    <property type="match status" value="1"/>
</dbReference>
<dbReference type="PIRSF" id="PIRSF000774">
    <property type="entry name" value="RpoN"/>
    <property type="match status" value="1"/>
</dbReference>
<dbReference type="InterPro" id="IPR007634">
    <property type="entry name" value="RNA_pol_sigma_54_DNA-bd"/>
</dbReference>
<dbReference type="InterPro" id="IPR007046">
    <property type="entry name" value="RNA_pol_sigma_54_core-bd"/>
</dbReference>
<dbReference type="RefSeq" id="WP_201699271.1">
    <property type="nucleotide sequence ID" value="NZ_CAJHCQ010000018.1"/>
</dbReference>
<dbReference type="NCBIfam" id="NF004595">
    <property type="entry name" value="PRK05932.1-2"/>
    <property type="match status" value="1"/>
</dbReference>
<dbReference type="Proteomes" id="UP000656319">
    <property type="component" value="Unassembled WGS sequence"/>
</dbReference>
<sequence length="513" mass="56397">MPSIALHARQHLALTPRLQQAVRLLQLSSLEFQQELREALDTNPFLEYVASETGEAAEAANGAAGIGSAASPAAEGPAMAAEGAGESGLEAGMGQDASPYGETSYGETSYSESGYSDEGSGYTAEMPTSGALRTSSYRGGEDGDSEASDWVRVPITLREQLHEALRLSPLDDLDRIAAQVVIEALDDDGYLRQELAELADVEGGADTLDEDRLRVALRVVQTLDRPGIGARSLSECLALQLDAMPDDTPHRELALRIVTQHLERLARREHGELQRQLGCDAASLQAASALVRRLDPKPGNHYGRADGGYVVPDVIVRQVRGKWVVSVNPAIEPRARIHKLYAEMFARSDQTSRSPLAQQLQEARWLIRNAHKRCETILRVGECIVARQKAFFQYGEIALRPMLLRDVADELGLHESTVSRATGNKYMATPRGIFEFKRFFPRELETRTGGTCSAAAVRALIKEMIDAEDPRDPLSDVILTQELEKQGVQVARRTVTKYRQMMKLPAAEMRRQI</sequence>
<dbReference type="Pfam" id="PF04552">
    <property type="entry name" value="Sigma54_DBD"/>
    <property type="match status" value="1"/>
</dbReference>
<dbReference type="PROSITE" id="PS00717">
    <property type="entry name" value="SIGMA54_1"/>
    <property type="match status" value="1"/>
</dbReference>
<evidence type="ECO:0000256" key="5">
    <source>
        <dbReference type="ARBA" id="ARBA00023015"/>
    </source>
</evidence>
<organism evidence="13 14">
    <name type="scientific">Paraburkholderia hiiakae</name>
    <dbReference type="NCBI Taxonomy" id="1081782"/>
    <lineage>
        <taxon>Bacteria</taxon>
        <taxon>Pseudomonadati</taxon>
        <taxon>Pseudomonadota</taxon>
        <taxon>Betaproteobacteria</taxon>
        <taxon>Burkholderiales</taxon>
        <taxon>Burkholderiaceae</taxon>
        <taxon>Paraburkholderia</taxon>
    </lineage>
</organism>
<keyword evidence="6 9" id="KW-0731">Sigma factor</keyword>
<dbReference type="EMBL" id="CAJHCQ010000018">
    <property type="protein sequence ID" value="CAD6555042.1"/>
    <property type="molecule type" value="Genomic_DNA"/>
</dbReference>
<keyword evidence="4 9" id="KW-0548">Nucleotidyltransferase</keyword>
<accession>A0ABM8P333</accession>
<dbReference type="PROSITE" id="PS50044">
    <property type="entry name" value="SIGMA54_3"/>
    <property type="match status" value="1"/>
</dbReference>
<dbReference type="PANTHER" id="PTHR32248:SF4">
    <property type="entry name" value="RNA POLYMERASE SIGMA-54 FACTOR"/>
    <property type="match status" value="1"/>
</dbReference>
<evidence type="ECO:0000256" key="7">
    <source>
        <dbReference type="ARBA" id="ARBA00023125"/>
    </source>
</evidence>
<keyword evidence="7 9" id="KW-0238">DNA-binding</keyword>
<keyword evidence="3 9" id="KW-0808">Transferase</keyword>
<evidence type="ECO:0000256" key="8">
    <source>
        <dbReference type="ARBA" id="ARBA00023163"/>
    </source>
</evidence>
<evidence type="ECO:0000256" key="3">
    <source>
        <dbReference type="ARBA" id="ARBA00022679"/>
    </source>
</evidence>
<proteinExistence type="inferred from homology"/>
<evidence type="ECO:0000313" key="13">
    <source>
        <dbReference type="EMBL" id="CAD6555042.1"/>
    </source>
</evidence>
<dbReference type="NCBIfam" id="TIGR02395">
    <property type="entry name" value="rpoN_sigma"/>
    <property type="match status" value="1"/>
</dbReference>
<comment type="caution">
    <text evidence="13">The sequence shown here is derived from an EMBL/GenBank/DDBJ whole genome shotgun (WGS) entry which is preliminary data.</text>
</comment>
<feature type="compositionally biased region" description="Low complexity" evidence="10">
    <location>
        <begin position="67"/>
        <end position="123"/>
    </location>
</feature>
<dbReference type="NCBIfam" id="NF009118">
    <property type="entry name" value="PRK12469.1"/>
    <property type="match status" value="1"/>
</dbReference>
<comment type="function">
    <text evidence="9">Sigma factors are initiation factors that promote the attachment of RNA polymerase to specific initiation sites and are then released.</text>
</comment>
<dbReference type="Pfam" id="PF04963">
    <property type="entry name" value="Sigma54_CBD"/>
    <property type="match status" value="1"/>
</dbReference>
<dbReference type="Pfam" id="PF00309">
    <property type="entry name" value="Sigma54_AID"/>
    <property type="match status" value="1"/>
</dbReference>
<dbReference type="PRINTS" id="PR00045">
    <property type="entry name" value="SIGMA54FCT"/>
</dbReference>
<evidence type="ECO:0000256" key="4">
    <source>
        <dbReference type="ARBA" id="ARBA00022695"/>
    </source>
</evidence>
<protein>
    <recommendedName>
        <fullName evidence="9">RNA polymerase sigma-54 factor</fullName>
    </recommendedName>
</protein>
<dbReference type="InterPro" id="IPR000394">
    <property type="entry name" value="RNA_pol_sigma_54"/>
</dbReference>
<reference evidence="13 14" key="1">
    <citation type="submission" date="2020-10" db="EMBL/GenBank/DDBJ databases">
        <authorList>
            <person name="Peeters C."/>
        </authorList>
    </citation>
    <scope>NUCLEOTIDE SEQUENCE [LARGE SCALE GENOMIC DNA]</scope>
    <source>
        <strain evidence="13 14">LMG 27952</strain>
    </source>
</reference>
<feature type="domain" description="RNA polymerase sigma factor 54 DNA-binding" evidence="11">
    <location>
        <begin position="356"/>
        <end position="512"/>
    </location>
</feature>
<dbReference type="PROSITE" id="PS00718">
    <property type="entry name" value="SIGMA54_2"/>
    <property type="match status" value="1"/>
</dbReference>
<evidence type="ECO:0000259" key="12">
    <source>
        <dbReference type="Pfam" id="PF04963"/>
    </source>
</evidence>
<evidence type="ECO:0000313" key="14">
    <source>
        <dbReference type="Proteomes" id="UP000656319"/>
    </source>
</evidence>
<evidence type="ECO:0000256" key="2">
    <source>
        <dbReference type="ARBA" id="ARBA00022478"/>
    </source>
</evidence>
<feature type="domain" description="RNA polymerase sigma factor 54 core-binding" evidence="12">
    <location>
        <begin position="152"/>
        <end position="341"/>
    </location>
</feature>
<evidence type="ECO:0000256" key="6">
    <source>
        <dbReference type="ARBA" id="ARBA00023082"/>
    </source>
</evidence>
<name>A0ABM8P333_9BURK</name>
<keyword evidence="2 9" id="KW-0240">DNA-directed RNA polymerase</keyword>
<evidence type="ECO:0000256" key="9">
    <source>
        <dbReference type="PIRNR" id="PIRNR000774"/>
    </source>
</evidence>
<keyword evidence="5 9" id="KW-0805">Transcription regulation</keyword>
<gene>
    <name evidence="13" type="primary">rpoN_2</name>
    <name evidence="13" type="ORF">LMG27952_05743</name>
</gene>
<feature type="region of interest" description="Disordered" evidence="10">
    <location>
        <begin position="67"/>
        <end position="146"/>
    </location>
</feature>
<comment type="similarity">
    <text evidence="1 9">Belongs to the sigma-54 factor family.</text>
</comment>
<evidence type="ECO:0000259" key="11">
    <source>
        <dbReference type="Pfam" id="PF04552"/>
    </source>
</evidence>
<dbReference type="PANTHER" id="PTHR32248">
    <property type="entry name" value="RNA POLYMERASE SIGMA-54 FACTOR"/>
    <property type="match status" value="1"/>
</dbReference>